<dbReference type="InterPro" id="IPR042566">
    <property type="entry name" value="L1_C"/>
</dbReference>
<name>A0AAV7KNE2_PLEWA</name>
<dbReference type="PANTHER" id="PTHR19446">
    <property type="entry name" value="REVERSE TRANSCRIPTASES"/>
    <property type="match status" value="1"/>
</dbReference>
<dbReference type="AlphaFoldDB" id="A0AAV7KNE2"/>
<organism evidence="2 3">
    <name type="scientific">Pleurodeles waltl</name>
    <name type="common">Iberian ribbed newt</name>
    <dbReference type="NCBI Taxonomy" id="8319"/>
    <lineage>
        <taxon>Eukaryota</taxon>
        <taxon>Metazoa</taxon>
        <taxon>Chordata</taxon>
        <taxon>Craniata</taxon>
        <taxon>Vertebrata</taxon>
        <taxon>Euteleostomi</taxon>
        <taxon>Amphibia</taxon>
        <taxon>Batrachia</taxon>
        <taxon>Caudata</taxon>
        <taxon>Salamandroidea</taxon>
        <taxon>Salamandridae</taxon>
        <taxon>Pleurodelinae</taxon>
        <taxon>Pleurodeles</taxon>
    </lineage>
</organism>
<feature type="coiled-coil region" evidence="1">
    <location>
        <begin position="132"/>
        <end position="162"/>
    </location>
</feature>
<dbReference type="EMBL" id="JANPWB010000018">
    <property type="protein sequence ID" value="KAJ1079749.1"/>
    <property type="molecule type" value="Genomic_DNA"/>
</dbReference>
<accession>A0AAV7KNE2</accession>
<keyword evidence="3" id="KW-1185">Reference proteome</keyword>
<comment type="caution">
    <text evidence="2">The sequence shown here is derived from an EMBL/GenBank/DDBJ whole genome shotgun (WGS) entry which is preliminary data.</text>
</comment>
<reference evidence="2 3" key="1">
    <citation type="journal article" date="2022" name="bioRxiv">
        <title>Sequencing and chromosome-scale assembly of the giantPleurodeles waltlgenome.</title>
        <authorList>
            <person name="Brown T."/>
            <person name="Elewa A."/>
            <person name="Iarovenko S."/>
            <person name="Subramanian E."/>
            <person name="Araus A.J."/>
            <person name="Petzold A."/>
            <person name="Susuki M."/>
            <person name="Suzuki K.-i.T."/>
            <person name="Hayashi T."/>
            <person name="Toyoda A."/>
            <person name="Oliveira C."/>
            <person name="Osipova E."/>
            <person name="Leigh N.D."/>
            <person name="Simon A."/>
            <person name="Yun M.H."/>
        </authorList>
    </citation>
    <scope>NUCLEOTIDE SEQUENCE [LARGE SCALE GENOMIC DNA]</scope>
    <source>
        <strain evidence="2">20211129_DDA</strain>
        <tissue evidence="2">Liver</tissue>
    </source>
</reference>
<dbReference type="Gene3D" id="3.30.250.20">
    <property type="entry name" value="L1 transposable element, C-terminal domain"/>
    <property type="match status" value="1"/>
</dbReference>
<evidence type="ECO:0000313" key="2">
    <source>
        <dbReference type="EMBL" id="KAJ1079749.1"/>
    </source>
</evidence>
<evidence type="ECO:0000313" key="3">
    <source>
        <dbReference type="Proteomes" id="UP001066276"/>
    </source>
</evidence>
<sequence length="356" mass="39996">MGVKRKLKELEYTYMLLFPAKLKVLHAGRSHFFQTPKAICDWLELGDGGGTPGSQSRGVCEQLAKMGSIQSALRRTSRRRRATRGTKVIVRSDGTLTLDRRHREREEARLLDGRPLKLLEEAKALLKHNSIQKKLDQELVQQEDTLNALQRLINNGDALENESRGDIGALWSRLASYICKDFQQRLHREGDRSGCLLAWLLRRECPTPIILSLRGPTGDRILGQTRVNVHLREHLEAIYSSPWCDVGSQTREYLDGLWLPRLTDAQAAELEAEFSLEDLQGALGDMASGRAPGLDGLPVEFYHAYSATLLPRLLEILQESGEGGLLPQQMREALIVMLPKTGRDPADPSSYRPLSM</sequence>
<gene>
    <name evidence="2" type="ORF">NDU88_000003</name>
</gene>
<proteinExistence type="predicted"/>
<keyword evidence="1" id="KW-0175">Coiled coil</keyword>
<dbReference type="Proteomes" id="UP001066276">
    <property type="component" value="Unassembled WGS sequence"/>
</dbReference>
<protein>
    <submittedName>
        <fullName evidence="2">Uncharacterized protein</fullName>
    </submittedName>
</protein>
<evidence type="ECO:0000256" key="1">
    <source>
        <dbReference type="SAM" id="Coils"/>
    </source>
</evidence>